<feature type="transmembrane region" description="Helical" evidence="8">
    <location>
        <begin position="163"/>
        <end position="185"/>
    </location>
</feature>
<dbReference type="Proteomes" id="UP000410492">
    <property type="component" value="Unassembled WGS sequence"/>
</dbReference>
<dbReference type="AlphaFoldDB" id="A0A653CBX8"/>
<evidence type="ECO:0000313" key="11">
    <source>
        <dbReference type="EMBL" id="VEN45398.1"/>
    </source>
</evidence>
<dbReference type="PROSITE" id="PS00211">
    <property type="entry name" value="ABC_TRANSPORTER_1"/>
    <property type="match status" value="1"/>
</dbReference>
<reference evidence="11 12" key="1">
    <citation type="submission" date="2019-01" db="EMBL/GenBank/DDBJ databases">
        <authorList>
            <person name="Sayadi A."/>
        </authorList>
    </citation>
    <scope>NUCLEOTIDE SEQUENCE [LARGE SCALE GENOMIC DNA]</scope>
</reference>
<keyword evidence="7 8" id="KW-0472">Membrane</keyword>
<dbReference type="InterPro" id="IPR036640">
    <property type="entry name" value="ABC1_TM_sf"/>
</dbReference>
<dbReference type="FunFam" id="1.20.1560.10:FF:000014">
    <property type="entry name" value="Multidrug resistance-associated protein member 4"/>
    <property type="match status" value="1"/>
</dbReference>
<evidence type="ECO:0000256" key="2">
    <source>
        <dbReference type="ARBA" id="ARBA00022448"/>
    </source>
</evidence>
<dbReference type="GO" id="GO:0016020">
    <property type="term" value="C:membrane"/>
    <property type="evidence" value="ECO:0007669"/>
    <property type="project" value="UniProtKB-SubCell"/>
</dbReference>
<dbReference type="PANTHER" id="PTHR24223">
    <property type="entry name" value="ATP-BINDING CASSETTE SUB-FAMILY C"/>
    <property type="match status" value="1"/>
</dbReference>
<feature type="transmembrane region" description="Helical" evidence="8">
    <location>
        <begin position="411"/>
        <end position="432"/>
    </location>
</feature>
<dbReference type="CDD" id="cd18580">
    <property type="entry name" value="ABC_6TM_ABCC_D2"/>
    <property type="match status" value="1"/>
</dbReference>
<dbReference type="InterPro" id="IPR027417">
    <property type="entry name" value="P-loop_NTPase"/>
</dbReference>
<keyword evidence="6 8" id="KW-1133">Transmembrane helix</keyword>
<dbReference type="PROSITE" id="PS50929">
    <property type="entry name" value="ABC_TM1F"/>
    <property type="match status" value="1"/>
</dbReference>
<feature type="transmembrane region" description="Helical" evidence="8">
    <location>
        <begin position="228"/>
        <end position="250"/>
    </location>
</feature>
<evidence type="ECO:0000259" key="9">
    <source>
        <dbReference type="PROSITE" id="PS50893"/>
    </source>
</evidence>
<dbReference type="Pfam" id="PF00664">
    <property type="entry name" value="ABC_membrane"/>
    <property type="match status" value="1"/>
</dbReference>
<gene>
    <name evidence="11" type="ORF">CALMAC_LOCUS7864</name>
</gene>
<feature type="transmembrane region" description="Helical" evidence="8">
    <location>
        <begin position="306"/>
        <end position="339"/>
    </location>
</feature>
<evidence type="ECO:0000256" key="6">
    <source>
        <dbReference type="ARBA" id="ARBA00022989"/>
    </source>
</evidence>
<keyword evidence="3 8" id="KW-0812">Transmembrane</keyword>
<evidence type="ECO:0000256" key="7">
    <source>
        <dbReference type="ARBA" id="ARBA00023136"/>
    </source>
</evidence>
<keyword evidence="2" id="KW-0813">Transport</keyword>
<dbReference type="PROSITE" id="PS50893">
    <property type="entry name" value="ABC_TRANSPORTER_2"/>
    <property type="match status" value="1"/>
</dbReference>
<evidence type="ECO:0000256" key="3">
    <source>
        <dbReference type="ARBA" id="ARBA00022692"/>
    </source>
</evidence>
<evidence type="ECO:0000256" key="8">
    <source>
        <dbReference type="SAM" id="Phobius"/>
    </source>
</evidence>
<dbReference type="GO" id="GO:0005524">
    <property type="term" value="F:ATP binding"/>
    <property type="evidence" value="ECO:0007669"/>
    <property type="project" value="UniProtKB-KW"/>
</dbReference>
<dbReference type="PANTHER" id="PTHR24223:SF448">
    <property type="entry name" value="FI20146P1-RELATED"/>
    <property type="match status" value="1"/>
</dbReference>
<feature type="domain" description="ABC transporter" evidence="9">
    <location>
        <begin position="502"/>
        <end position="736"/>
    </location>
</feature>
<evidence type="ECO:0000256" key="4">
    <source>
        <dbReference type="ARBA" id="ARBA00022741"/>
    </source>
</evidence>
<dbReference type="InterPro" id="IPR003439">
    <property type="entry name" value="ABC_transporter-like_ATP-bd"/>
</dbReference>
<accession>A0A653CBX8</accession>
<dbReference type="GO" id="GO:0016887">
    <property type="term" value="F:ATP hydrolysis activity"/>
    <property type="evidence" value="ECO:0007669"/>
    <property type="project" value="InterPro"/>
</dbReference>
<keyword evidence="4" id="KW-0547">Nucleotide-binding</keyword>
<evidence type="ECO:0000313" key="12">
    <source>
        <dbReference type="Proteomes" id="UP000410492"/>
    </source>
</evidence>
<dbReference type="SMART" id="SM00382">
    <property type="entry name" value="AAA"/>
    <property type="match status" value="1"/>
</dbReference>
<feature type="domain" description="ABC transmembrane type-1" evidence="10">
    <location>
        <begin position="229"/>
        <end position="466"/>
    </location>
</feature>
<dbReference type="GO" id="GO:0140359">
    <property type="term" value="F:ABC-type transporter activity"/>
    <property type="evidence" value="ECO:0007669"/>
    <property type="project" value="InterPro"/>
</dbReference>
<dbReference type="Gene3D" id="3.40.50.300">
    <property type="entry name" value="P-loop containing nucleotide triphosphate hydrolases"/>
    <property type="match status" value="2"/>
</dbReference>
<evidence type="ECO:0000256" key="5">
    <source>
        <dbReference type="ARBA" id="ARBA00022840"/>
    </source>
</evidence>
<sequence>IRVILFWKSLTDGNTLSGGQKARINLARAIYREANIYLLDDPLSAVDNVVGQHIFKECIMGLLKDKCVVLVTHNQECLSHVSGIYVINNGNVEGRRAYKQLFDLEGNLPKDIMNSYGITVEGKETFEEKAILGNRNQSRKKDEIIHQGSIRSMSYKEYAKAGGGYIVSVVLVGSLFLTAHVTGAFNDYFLRFWVNMEQSKRTSGIGNHFSEVLELLGDFHETRNCLHFYSGIVISLVAFALVRSLAFMTVCMRASQNLHKNLYLGVVGTTMKFFNMTSQGTIINRFSSDIKSVDRDLPTQFLDTLHAAFTVFFISLLVTTVNPWMMILTVVTLVIFYRIKQYCLKTIRNIKRIEDSRRSPVFAHLNATMNGITTIRAFGVQKQLREHFDELQDRHTGPADIGITGKRAFGFWLEMFVIFYVALVLISFRLFLEEKYGGNVGFAVTQAISLTGIFQFGMRQWGELETRMTSVERILEYSQQEPEEKKGKSTSPSTKWPSHGEIVFNKVSVRYLKEEDLVLENLSFQIKEKEKIGIVGRTGAGKSSILATLLRLVSAERGTIKIDGVDINDLPLPVLRSKISVIPQEPVLFSGTIRKNLDPFDEYSDTDLWSALENVKLNQFFWERPGGLQSTVAEGGADLSVGQRQLICLARAIIRKNKILVLDEATANVDHVTDSEIQKAIAKNFKEYTVLTIAHRVETVIDSDRILVLDKGHVEEFDHPYKLLQNENGLFYRLASEAKSIFDNLLHIARQNYEYRPNQ</sequence>
<dbReference type="InterPro" id="IPR011527">
    <property type="entry name" value="ABC1_TM_dom"/>
</dbReference>
<name>A0A653CBX8_CALMS</name>
<dbReference type="Gene3D" id="1.20.1560.10">
    <property type="entry name" value="ABC transporter type 1, transmembrane domain"/>
    <property type="match status" value="1"/>
</dbReference>
<proteinExistence type="predicted"/>
<dbReference type="InterPro" id="IPR044726">
    <property type="entry name" value="ABCC_6TM_D2"/>
</dbReference>
<feature type="transmembrane region" description="Helical" evidence="8">
    <location>
        <begin position="262"/>
        <end position="286"/>
    </location>
</feature>
<protein>
    <submittedName>
        <fullName evidence="11">Uncharacterized protein</fullName>
    </submittedName>
</protein>
<keyword evidence="12" id="KW-1185">Reference proteome</keyword>
<comment type="subcellular location">
    <subcellularLocation>
        <location evidence="1">Membrane</location>
        <topology evidence="1">Multi-pass membrane protein</topology>
    </subcellularLocation>
</comment>
<organism evidence="11 12">
    <name type="scientific">Callosobruchus maculatus</name>
    <name type="common">Southern cowpea weevil</name>
    <name type="synonym">Pulse bruchid</name>
    <dbReference type="NCBI Taxonomy" id="64391"/>
    <lineage>
        <taxon>Eukaryota</taxon>
        <taxon>Metazoa</taxon>
        <taxon>Ecdysozoa</taxon>
        <taxon>Arthropoda</taxon>
        <taxon>Hexapoda</taxon>
        <taxon>Insecta</taxon>
        <taxon>Pterygota</taxon>
        <taxon>Neoptera</taxon>
        <taxon>Endopterygota</taxon>
        <taxon>Coleoptera</taxon>
        <taxon>Polyphaga</taxon>
        <taxon>Cucujiformia</taxon>
        <taxon>Chrysomeloidea</taxon>
        <taxon>Chrysomelidae</taxon>
        <taxon>Bruchinae</taxon>
        <taxon>Bruchini</taxon>
        <taxon>Callosobruchus</taxon>
    </lineage>
</organism>
<dbReference type="InterPro" id="IPR017871">
    <property type="entry name" value="ABC_transporter-like_CS"/>
</dbReference>
<dbReference type="OrthoDB" id="6500128at2759"/>
<dbReference type="SUPFAM" id="SSF52540">
    <property type="entry name" value="P-loop containing nucleoside triphosphate hydrolases"/>
    <property type="match status" value="2"/>
</dbReference>
<evidence type="ECO:0000256" key="1">
    <source>
        <dbReference type="ARBA" id="ARBA00004141"/>
    </source>
</evidence>
<dbReference type="SUPFAM" id="SSF90123">
    <property type="entry name" value="ABC transporter transmembrane region"/>
    <property type="match status" value="1"/>
</dbReference>
<feature type="transmembrane region" description="Helical" evidence="8">
    <location>
        <begin position="438"/>
        <end position="458"/>
    </location>
</feature>
<dbReference type="CDD" id="cd03244">
    <property type="entry name" value="ABCC_MRP_domain2"/>
    <property type="match status" value="1"/>
</dbReference>
<dbReference type="EMBL" id="CAACVG010007432">
    <property type="protein sequence ID" value="VEN45398.1"/>
    <property type="molecule type" value="Genomic_DNA"/>
</dbReference>
<dbReference type="InterPro" id="IPR050173">
    <property type="entry name" value="ABC_transporter_C-like"/>
</dbReference>
<feature type="non-terminal residue" evidence="11">
    <location>
        <position position="1"/>
    </location>
</feature>
<dbReference type="InterPro" id="IPR003593">
    <property type="entry name" value="AAA+_ATPase"/>
</dbReference>
<evidence type="ECO:0000259" key="10">
    <source>
        <dbReference type="PROSITE" id="PS50929"/>
    </source>
</evidence>
<dbReference type="Pfam" id="PF00005">
    <property type="entry name" value="ABC_tran"/>
    <property type="match status" value="2"/>
</dbReference>
<dbReference type="FunFam" id="3.40.50.300:FF:000163">
    <property type="entry name" value="Multidrug resistance-associated protein member 4"/>
    <property type="match status" value="1"/>
</dbReference>
<keyword evidence="5" id="KW-0067">ATP-binding</keyword>